<dbReference type="OrthoDB" id="10604700at2759"/>
<proteinExistence type="predicted"/>
<sequence length="221" mass="25107">MDTDRPSVIRGPSFSLPIHSEPMEVSDDDQPKDLSMKKPKSICESVSLPVPLVPVSVPLPSTFSLPSLVLIPSVQTDVVTLEKQRSESPTTPLTPTEIVLENCVPSTSYTVSPSPNPTPLQNLQQPEAQPARRRGRPRLPDTYIPDADQNGDSKIFQKRIYARQYRERIKTQLDAKQDLQRKLNEIRAQNEALQREIDFLKQQNQAYKQQQFIFQAKNFTK</sequence>
<dbReference type="Proteomes" id="UP000298663">
    <property type="component" value="Unassembled WGS sequence"/>
</dbReference>
<feature type="region of interest" description="Disordered" evidence="2">
    <location>
        <begin position="1"/>
        <end position="38"/>
    </location>
</feature>
<dbReference type="AlphaFoldDB" id="A0A4U5NUD5"/>
<keyword evidence="4" id="KW-1185">Reference proteome</keyword>
<evidence type="ECO:0000256" key="1">
    <source>
        <dbReference type="SAM" id="Coils"/>
    </source>
</evidence>
<name>A0A4U5NUD5_STECR</name>
<organism evidence="3 4">
    <name type="scientific">Steinernema carpocapsae</name>
    <name type="common">Entomopathogenic nematode</name>
    <dbReference type="NCBI Taxonomy" id="34508"/>
    <lineage>
        <taxon>Eukaryota</taxon>
        <taxon>Metazoa</taxon>
        <taxon>Ecdysozoa</taxon>
        <taxon>Nematoda</taxon>
        <taxon>Chromadorea</taxon>
        <taxon>Rhabditida</taxon>
        <taxon>Tylenchina</taxon>
        <taxon>Panagrolaimomorpha</taxon>
        <taxon>Strongyloidoidea</taxon>
        <taxon>Steinernematidae</taxon>
        <taxon>Steinernema</taxon>
    </lineage>
</organism>
<gene>
    <name evidence="3" type="ORF">L596_011585</name>
</gene>
<evidence type="ECO:0008006" key="5">
    <source>
        <dbReference type="Google" id="ProtNLM"/>
    </source>
</evidence>
<evidence type="ECO:0000313" key="3">
    <source>
        <dbReference type="EMBL" id="TKR87129.1"/>
    </source>
</evidence>
<dbReference type="CDD" id="cd14686">
    <property type="entry name" value="bZIP"/>
    <property type="match status" value="1"/>
</dbReference>
<reference evidence="3 4" key="1">
    <citation type="journal article" date="2015" name="Genome Biol.">
        <title>Comparative genomics of Steinernema reveals deeply conserved gene regulatory networks.</title>
        <authorList>
            <person name="Dillman A.R."/>
            <person name="Macchietto M."/>
            <person name="Porter C.F."/>
            <person name="Rogers A."/>
            <person name="Williams B."/>
            <person name="Antoshechkin I."/>
            <person name="Lee M.M."/>
            <person name="Goodwin Z."/>
            <person name="Lu X."/>
            <person name="Lewis E.E."/>
            <person name="Goodrich-Blair H."/>
            <person name="Stock S.P."/>
            <person name="Adams B.J."/>
            <person name="Sternberg P.W."/>
            <person name="Mortazavi A."/>
        </authorList>
    </citation>
    <scope>NUCLEOTIDE SEQUENCE [LARGE SCALE GENOMIC DNA]</scope>
    <source>
        <strain evidence="3 4">ALL</strain>
    </source>
</reference>
<accession>A0A4U5NUD5</accession>
<evidence type="ECO:0000256" key="2">
    <source>
        <dbReference type="SAM" id="MobiDB-lite"/>
    </source>
</evidence>
<feature type="coiled-coil region" evidence="1">
    <location>
        <begin position="162"/>
        <end position="210"/>
    </location>
</feature>
<protein>
    <recommendedName>
        <fullName evidence="5">BZIP domain-containing protein</fullName>
    </recommendedName>
</protein>
<feature type="compositionally biased region" description="Low complexity" evidence="2">
    <location>
        <begin position="106"/>
        <end position="126"/>
    </location>
</feature>
<feature type="region of interest" description="Disordered" evidence="2">
    <location>
        <begin position="106"/>
        <end position="150"/>
    </location>
</feature>
<dbReference type="EMBL" id="AZBU02000003">
    <property type="protein sequence ID" value="TKR87129.1"/>
    <property type="molecule type" value="Genomic_DNA"/>
</dbReference>
<reference evidence="3 4" key="2">
    <citation type="journal article" date="2019" name="G3 (Bethesda)">
        <title>Hybrid Assembly of the Genome of the Entomopathogenic Nematode Steinernema carpocapsae Identifies the X-Chromosome.</title>
        <authorList>
            <person name="Serra L."/>
            <person name="Macchietto M."/>
            <person name="Macias-Munoz A."/>
            <person name="McGill C.J."/>
            <person name="Rodriguez I.M."/>
            <person name="Rodriguez B."/>
            <person name="Murad R."/>
            <person name="Mortazavi A."/>
        </authorList>
    </citation>
    <scope>NUCLEOTIDE SEQUENCE [LARGE SCALE GENOMIC DNA]</scope>
    <source>
        <strain evidence="3 4">ALL</strain>
    </source>
</reference>
<comment type="caution">
    <text evidence="3">The sequence shown here is derived from an EMBL/GenBank/DDBJ whole genome shotgun (WGS) entry which is preliminary data.</text>
</comment>
<keyword evidence="1" id="KW-0175">Coiled coil</keyword>
<evidence type="ECO:0000313" key="4">
    <source>
        <dbReference type="Proteomes" id="UP000298663"/>
    </source>
</evidence>